<dbReference type="PANTHER" id="PTHR48081:SF3">
    <property type="entry name" value="ALPHA_BETA HYDROLASE FOLD-3 DOMAIN-CONTAINING PROTEIN"/>
    <property type="match status" value="1"/>
</dbReference>
<evidence type="ECO:0008006" key="7">
    <source>
        <dbReference type="Google" id="ProtNLM"/>
    </source>
</evidence>
<dbReference type="GO" id="GO:0006508">
    <property type="term" value="P:proteolysis"/>
    <property type="evidence" value="ECO:0007669"/>
    <property type="project" value="InterPro"/>
</dbReference>
<dbReference type="EMBL" id="BQKY01000009">
    <property type="protein sequence ID" value="GJN91694.1"/>
    <property type="molecule type" value="Genomic_DNA"/>
</dbReference>
<dbReference type="PANTHER" id="PTHR48081">
    <property type="entry name" value="AB HYDROLASE SUPERFAMILY PROTEIN C4A8.06C"/>
    <property type="match status" value="1"/>
</dbReference>
<evidence type="ECO:0000256" key="2">
    <source>
        <dbReference type="SAM" id="MobiDB-lite"/>
    </source>
</evidence>
<evidence type="ECO:0000259" key="4">
    <source>
        <dbReference type="Pfam" id="PF20434"/>
    </source>
</evidence>
<evidence type="ECO:0000313" key="5">
    <source>
        <dbReference type="EMBL" id="GJN91694.1"/>
    </source>
</evidence>
<dbReference type="Proteomes" id="UP001342314">
    <property type="component" value="Unassembled WGS sequence"/>
</dbReference>
<accession>A0AAV5GP40</accession>
<dbReference type="InterPro" id="IPR001375">
    <property type="entry name" value="Peptidase_S9_cat"/>
</dbReference>
<dbReference type="InterPro" id="IPR029058">
    <property type="entry name" value="AB_hydrolase_fold"/>
</dbReference>
<dbReference type="GO" id="GO:0008236">
    <property type="term" value="F:serine-type peptidase activity"/>
    <property type="evidence" value="ECO:0007669"/>
    <property type="project" value="InterPro"/>
</dbReference>
<comment type="caution">
    <text evidence="5">The sequence shown here is derived from an EMBL/GenBank/DDBJ whole genome shotgun (WGS) entry which is preliminary data.</text>
</comment>
<dbReference type="InterPro" id="IPR050300">
    <property type="entry name" value="GDXG_lipolytic_enzyme"/>
</dbReference>
<name>A0AAV5GP40_9BASI</name>
<feature type="domain" description="Peptidase S9 prolyl oligopeptidase catalytic" evidence="3">
    <location>
        <begin position="265"/>
        <end position="317"/>
    </location>
</feature>
<dbReference type="Pfam" id="PF20434">
    <property type="entry name" value="BD-FAE"/>
    <property type="match status" value="1"/>
</dbReference>
<reference evidence="5 6" key="1">
    <citation type="submission" date="2021-12" db="EMBL/GenBank/DDBJ databases">
        <title>High titer production of polyol ester of fatty acids by Rhodotorula paludigena BS15 towards product separation-free biomass refinery.</title>
        <authorList>
            <person name="Mano J."/>
            <person name="Ono H."/>
            <person name="Tanaka T."/>
            <person name="Naito K."/>
            <person name="Sushida H."/>
            <person name="Ike M."/>
            <person name="Tokuyasu K."/>
            <person name="Kitaoka M."/>
        </authorList>
    </citation>
    <scope>NUCLEOTIDE SEQUENCE [LARGE SCALE GENOMIC DNA]</scope>
    <source>
        <strain evidence="5 6">BS15</strain>
    </source>
</reference>
<feature type="domain" description="BD-FAE-like" evidence="4">
    <location>
        <begin position="31"/>
        <end position="140"/>
    </location>
</feature>
<dbReference type="AlphaFoldDB" id="A0AAV5GP40"/>
<sequence>MTGPCTTFVFKREQGVDFQADVYLPSEDQLKRAGHQKAPVLVYFHGGGLCTGNRDWNDLVPTWLFFEAVENGIAIISLDYTLLGPQTAHDAIQDAKDGLRFIHDDLNHKLEQHSSIRIDPDRIAVSGSSAGGTLAYYSGIYSPFPLKAVIGLYAGAGDLLTDWYLQEKKEPFVPGVPLLTDDKPFISILHAPRDATPPTVRTDHDGDHGPRSKLLFYLLQTGSLVDTLSGTRGASEVLRRLPSKFERERLVCDYKDVKKVIPSLCVTEKFPPTYLVHGDADTLVHLEESRNMYHTLRKKGVEVHLWEMEGGGHGCDTDGGWASSPGSKDGELSRQREHGLKKVLPWLLKHL</sequence>
<keyword evidence="6" id="KW-1185">Reference proteome</keyword>
<keyword evidence="1" id="KW-0378">Hydrolase</keyword>
<protein>
    <recommendedName>
        <fullName evidence="7">Alpha/beta-hydrolase</fullName>
    </recommendedName>
</protein>
<organism evidence="5 6">
    <name type="scientific">Rhodotorula paludigena</name>
    <dbReference type="NCBI Taxonomy" id="86838"/>
    <lineage>
        <taxon>Eukaryota</taxon>
        <taxon>Fungi</taxon>
        <taxon>Dikarya</taxon>
        <taxon>Basidiomycota</taxon>
        <taxon>Pucciniomycotina</taxon>
        <taxon>Microbotryomycetes</taxon>
        <taxon>Sporidiobolales</taxon>
        <taxon>Sporidiobolaceae</taxon>
        <taxon>Rhodotorula</taxon>
    </lineage>
</organism>
<evidence type="ECO:0000256" key="1">
    <source>
        <dbReference type="ARBA" id="ARBA00022801"/>
    </source>
</evidence>
<evidence type="ECO:0000259" key="3">
    <source>
        <dbReference type="Pfam" id="PF00326"/>
    </source>
</evidence>
<dbReference type="InterPro" id="IPR049492">
    <property type="entry name" value="BD-FAE-like_dom"/>
</dbReference>
<dbReference type="SUPFAM" id="SSF53474">
    <property type="entry name" value="alpha/beta-Hydrolases"/>
    <property type="match status" value="1"/>
</dbReference>
<gene>
    <name evidence="5" type="ORF">Rhopal_004717-T1</name>
</gene>
<dbReference type="Gene3D" id="3.40.50.1820">
    <property type="entry name" value="alpha/beta hydrolase"/>
    <property type="match status" value="1"/>
</dbReference>
<dbReference type="Pfam" id="PF00326">
    <property type="entry name" value="Peptidase_S9"/>
    <property type="match status" value="1"/>
</dbReference>
<feature type="region of interest" description="Disordered" evidence="2">
    <location>
        <begin position="316"/>
        <end position="335"/>
    </location>
</feature>
<evidence type="ECO:0000313" key="6">
    <source>
        <dbReference type="Proteomes" id="UP001342314"/>
    </source>
</evidence>
<proteinExistence type="predicted"/>